<evidence type="ECO:0000313" key="3">
    <source>
        <dbReference type="EMBL" id="ACI64328.1"/>
    </source>
</evidence>
<evidence type="ECO:0000256" key="2">
    <source>
        <dbReference type="SAM" id="SignalP"/>
    </source>
</evidence>
<keyword evidence="2" id="KW-0732">Signal</keyword>
<dbReference type="KEGG" id="tps:THAPS_10964"/>
<dbReference type="RefSeq" id="XP_002295611.1">
    <property type="nucleotide sequence ID" value="XM_002295575.1"/>
</dbReference>
<gene>
    <name evidence="3" type="ORF">THAPS_10964</name>
</gene>
<reference evidence="3 4" key="2">
    <citation type="journal article" date="2008" name="Nature">
        <title>The Phaeodactylum genome reveals the evolutionary history of diatom genomes.</title>
        <authorList>
            <person name="Bowler C."/>
            <person name="Allen A.E."/>
            <person name="Badger J.H."/>
            <person name="Grimwood J."/>
            <person name="Jabbari K."/>
            <person name="Kuo A."/>
            <person name="Maheswari U."/>
            <person name="Martens C."/>
            <person name="Maumus F."/>
            <person name="Otillar R.P."/>
            <person name="Rayko E."/>
            <person name="Salamov A."/>
            <person name="Vandepoele K."/>
            <person name="Beszteri B."/>
            <person name="Gruber A."/>
            <person name="Heijde M."/>
            <person name="Katinka M."/>
            <person name="Mock T."/>
            <person name="Valentin K."/>
            <person name="Verret F."/>
            <person name="Berges J.A."/>
            <person name="Brownlee C."/>
            <person name="Cadoret J.P."/>
            <person name="Chiovitti A."/>
            <person name="Choi C.J."/>
            <person name="Coesel S."/>
            <person name="De Martino A."/>
            <person name="Detter J.C."/>
            <person name="Durkin C."/>
            <person name="Falciatore A."/>
            <person name="Fournet J."/>
            <person name="Haruta M."/>
            <person name="Huysman M.J."/>
            <person name="Jenkins B.D."/>
            <person name="Jiroutova K."/>
            <person name="Jorgensen R.E."/>
            <person name="Joubert Y."/>
            <person name="Kaplan A."/>
            <person name="Kroger N."/>
            <person name="Kroth P.G."/>
            <person name="La Roche J."/>
            <person name="Lindquist E."/>
            <person name="Lommer M."/>
            <person name="Martin-Jezequel V."/>
            <person name="Lopez P.J."/>
            <person name="Lucas S."/>
            <person name="Mangogna M."/>
            <person name="McGinnis K."/>
            <person name="Medlin L.K."/>
            <person name="Montsant A."/>
            <person name="Oudot-Le Secq M.P."/>
            <person name="Napoli C."/>
            <person name="Obornik M."/>
            <person name="Parker M.S."/>
            <person name="Petit J.L."/>
            <person name="Porcel B.M."/>
            <person name="Poulsen N."/>
            <person name="Robison M."/>
            <person name="Rychlewski L."/>
            <person name="Rynearson T.A."/>
            <person name="Schmutz J."/>
            <person name="Shapiro H."/>
            <person name="Siaut M."/>
            <person name="Stanley M."/>
            <person name="Sussman M.R."/>
            <person name="Taylor A.R."/>
            <person name="Vardi A."/>
            <person name="von Dassow P."/>
            <person name="Vyverman W."/>
            <person name="Willis A."/>
            <person name="Wyrwicz L.S."/>
            <person name="Rokhsar D.S."/>
            <person name="Weissenbach J."/>
            <person name="Armbrust E.V."/>
            <person name="Green B.R."/>
            <person name="Van de Peer Y."/>
            <person name="Grigoriev I.V."/>
        </authorList>
    </citation>
    <scope>NUCLEOTIDE SEQUENCE [LARGE SCALE GENOMIC DNA]</scope>
    <source>
        <strain evidence="3 4">CCMP1335</strain>
    </source>
</reference>
<protein>
    <submittedName>
        <fullName evidence="3">Uncharacterized protein</fullName>
    </submittedName>
</protein>
<dbReference type="GeneID" id="7444799"/>
<dbReference type="eggNOG" id="ENOG502STHH">
    <property type="taxonomic scope" value="Eukaryota"/>
</dbReference>
<evidence type="ECO:0000313" key="4">
    <source>
        <dbReference type="Proteomes" id="UP000001449"/>
    </source>
</evidence>
<feature type="region of interest" description="Disordered" evidence="1">
    <location>
        <begin position="35"/>
        <end position="75"/>
    </location>
</feature>
<dbReference type="InParanoid" id="B5YM07"/>
<dbReference type="PaxDb" id="35128-Thaps10964"/>
<dbReference type="Proteomes" id="UP000001449">
    <property type="component" value="Chromosome 18"/>
</dbReference>
<dbReference type="HOGENOM" id="CLU_1177464_0_0_1"/>
<organism evidence="3 4">
    <name type="scientific">Thalassiosira pseudonana</name>
    <name type="common">Marine diatom</name>
    <name type="synonym">Cyclotella nana</name>
    <dbReference type="NCBI Taxonomy" id="35128"/>
    <lineage>
        <taxon>Eukaryota</taxon>
        <taxon>Sar</taxon>
        <taxon>Stramenopiles</taxon>
        <taxon>Ochrophyta</taxon>
        <taxon>Bacillariophyta</taxon>
        <taxon>Coscinodiscophyceae</taxon>
        <taxon>Thalassiosirophycidae</taxon>
        <taxon>Thalassiosirales</taxon>
        <taxon>Thalassiosiraceae</taxon>
        <taxon>Thalassiosira</taxon>
    </lineage>
</organism>
<feature type="signal peptide" evidence="2">
    <location>
        <begin position="1"/>
        <end position="23"/>
    </location>
</feature>
<feature type="compositionally biased region" description="Low complexity" evidence="1">
    <location>
        <begin position="35"/>
        <end position="46"/>
    </location>
</feature>
<keyword evidence="4" id="KW-1185">Reference proteome</keyword>
<dbReference type="EMBL" id="CP001159">
    <property type="protein sequence ID" value="ACI64328.1"/>
    <property type="molecule type" value="Genomic_DNA"/>
</dbReference>
<evidence type="ECO:0000256" key="1">
    <source>
        <dbReference type="SAM" id="MobiDB-lite"/>
    </source>
</evidence>
<dbReference type="AlphaFoldDB" id="B5YM07"/>
<sequence>MKSSSRHLLSLTIGCLLLHRGSTFSVAARRVAPRPSLSSASSSPQQHQHRPFSKSPLHSPLYSSTSPSNADETPRSKLRQFTGFSLSALRTTVRTATGLSLTALRTSLRAATGISLSGVITNTISTITGVLPAGVRYFLQPFLVMYYAPLIMIRFYMVGPSREYVEESRRGHERLVGGWRKAVEAAEKAQSGGYWPVHLNEDGTITASLPPDPEDVLDITAGIEKSVAATQQYTAE</sequence>
<name>B5YM07_THAPS</name>
<feature type="compositionally biased region" description="Polar residues" evidence="1">
    <location>
        <begin position="61"/>
        <end position="71"/>
    </location>
</feature>
<reference evidence="3 4" key="1">
    <citation type="journal article" date="2004" name="Science">
        <title>The genome of the diatom Thalassiosira pseudonana: ecology, evolution, and metabolism.</title>
        <authorList>
            <person name="Armbrust E.V."/>
            <person name="Berges J.A."/>
            <person name="Bowler C."/>
            <person name="Green B.R."/>
            <person name="Martinez D."/>
            <person name="Putnam N.H."/>
            <person name="Zhou S."/>
            <person name="Allen A.E."/>
            <person name="Apt K.E."/>
            <person name="Bechner M."/>
            <person name="Brzezinski M.A."/>
            <person name="Chaal B.K."/>
            <person name="Chiovitti A."/>
            <person name="Davis A.K."/>
            <person name="Demarest M.S."/>
            <person name="Detter J.C."/>
            <person name="Glavina T."/>
            <person name="Goodstein D."/>
            <person name="Hadi M.Z."/>
            <person name="Hellsten U."/>
            <person name="Hildebrand M."/>
            <person name="Jenkins B.D."/>
            <person name="Jurka J."/>
            <person name="Kapitonov V.V."/>
            <person name="Kroger N."/>
            <person name="Lau W.W."/>
            <person name="Lane T.W."/>
            <person name="Larimer F.W."/>
            <person name="Lippmeier J.C."/>
            <person name="Lucas S."/>
            <person name="Medina M."/>
            <person name="Montsant A."/>
            <person name="Obornik M."/>
            <person name="Parker M.S."/>
            <person name="Palenik B."/>
            <person name="Pazour G.J."/>
            <person name="Richardson P.M."/>
            <person name="Rynearson T.A."/>
            <person name="Saito M.A."/>
            <person name="Schwartz D.C."/>
            <person name="Thamatrakoln K."/>
            <person name="Valentin K."/>
            <person name="Vardi A."/>
            <person name="Wilkerson F.P."/>
            <person name="Rokhsar D.S."/>
        </authorList>
    </citation>
    <scope>NUCLEOTIDE SEQUENCE [LARGE SCALE GENOMIC DNA]</scope>
    <source>
        <strain evidence="3 4">CCMP1335</strain>
    </source>
</reference>
<feature type="chain" id="PRO_5002839135" evidence="2">
    <location>
        <begin position="24"/>
        <end position="236"/>
    </location>
</feature>
<proteinExistence type="predicted"/>
<accession>B5YM07</accession>